<dbReference type="GO" id="GO:0036064">
    <property type="term" value="C:ciliary basal body"/>
    <property type="evidence" value="ECO:0007669"/>
    <property type="project" value="TreeGrafter"/>
</dbReference>
<reference evidence="5" key="1">
    <citation type="submission" date="2025-08" db="UniProtKB">
        <authorList>
            <consortium name="Ensembl"/>
        </authorList>
    </citation>
    <scope>IDENTIFICATION</scope>
</reference>
<organism evidence="5 6">
    <name type="scientific">Periophthalmus magnuspinnatus</name>
    <dbReference type="NCBI Taxonomy" id="409849"/>
    <lineage>
        <taxon>Eukaryota</taxon>
        <taxon>Metazoa</taxon>
        <taxon>Chordata</taxon>
        <taxon>Craniata</taxon>
        <taxon>Vertebrata</taxon>
        <taxon>Euteleostomi</taxon>
        <taxon>Actinopterygii</taxon>
        <taxon>Neopterygii</taxon>
        <taxon>Teleostei</taxon>
        <taxon>Neoteleostei</taxon>
        <taxon>Acanthomorphata</taxon>
        <taxon>Gobiaria</taxon>
        <taxon>Gobiiformes</taxon>
        <taxon>Gobioidei</taxon>
        <taxon>Gobiidae</taxon>
        <taxon>Oxudercinae</taxon>
        <taxon>Periophthalmus</taxon>
    </lineage>
</organism>
<dbReference type="GO" id="GO:0070740">
    <property type="term" value="F:tubulin-glutamic acid ligase activity"/>
    <property type="evidence" value="ECO:0007669"/>
    <property type="project" value="TreeGrafter"/>
</dbReference>
<dbReference type="GO" id="GO:0005524">
    <property type="term" value="F:ATP binding"/>
    <property type="evidence" value="ECO:0007669"/>
    <property type="project" value="UniProtKB-KW"/>
</dbReference>
<name>A0A3B4B2Y8_9GOBI</name>
<evidence type="ECO:0000313" key="6">
    <source>
        <dbReference type="Proteomes" id="UP000261520"/>
    </source>
</evidence>
<reference evidence="5" key="2">
    <citation type="submission" date="2025-09" db="UniProtKB">
        <authorList>
            <consortium name="Ensembl"/>
        </authorList>
    </citation>
    <scope>IDENTIFICATION</scope>
</reference>
<keyword evidence="4" id="KW-0732">Signal</keyword>
<dbReference type="GO" id="GO:0000226">
    <property type="term" value="P:microtubule cytoskeleton organization"/>
    <property type="evidence" value="ECO:0007669"/>
    <property type="project" value="TreeGrafter"/>
</dbReference>
<dbReference type="Ensembl" id="ENSPMGT00000025510.1">
    <property type="protein sequence ID" value="ENSPMGP00000023947.1"/>
    <property type="gene ID" value="ENSPMGG00000019368.1"/>
</dbReference>
<evidence type="ECO:0008006" key="7">
    <source>
        <dbReference type="Google" id="ProtNLM"/>
    </source>
</evidence>
<evidence type="ECO:0000313" key="5">
    <source>
        <dbReference type="Ensembl" id="ENSPMGP00000023947.1"/>
    </source>
</evidence>
<dbReference type="PANTHER" id="PTHR12241:SF162">
    <property type="entry name" value="TUBULIN MONOGLUTAMYLASE TTLL4"/>
    <property type="match status" value="1"/>
</dbReference>
<feature type="signal peptide" evidence="4">
    <location>
        <begin position="1"/>
        <end position="18"/>
    </location>
</feature>
<keyword evidence="3" id="KW-0067">ATP-binding</keyword>
<dbReference type="Pfam" id="PF03133">
    <property type="entry name" value="TTL"/>
    <property type="match status" value="3"/>
</dbReference>
<evidence type="ECO:0000256" key="1">
    <source>
        <dbReference type="ARBA" id="ARBA00022598"/>
    </source>
</evidence>
<evidence type="ECO:0000256" key="3">
    <source>
        <dbReference type="ARBA" id="ARBA00022840"/>
    </source>
</evidence>
<proteinExistence type="predicted"/>
<dbReference type="GO" id="GO:0015631">
    <property type="term" value="F:tubulin binding"/>
    <property type="evidence" value="ECO:0007669"/>
    <property type="project" value="TreeGrafter"/>
</dbReference>
<dbReference type="SUPFAM" id="SSF56059">
    <property type="entry name" value="Glutathione synthetase ATP-binding domain-like"/>
    <property type="match status" value="1"/>
</dbReference>
<dbReference type="Gene3D" id="3.30.470.20">
    <property type="entry name" value="ATP-grasp fold, B domain"/>
    <property type="match status" value="2"/>
</dbReference>
<dbReference type="STRING" id="409849.ENSPMGP00000023947"/>
<dbReference type="PANTHER" id="PTHR12241">
    <property type="entry name" value="TUBULIN POLYGLUTAMYLASE"/>
    <property type="match status" value="1"/>
</dbReference>
<protein>
    <recommendedName>
        <fullName evidence="7">Tubulin tyrosine ligase-like family, member 4</fullName>
    </recommendedName>
</protein>
<accession>A0A3B4B2Y8</accession>
<dbReference type="AlphaFoldDB" id="A0A3B4B2Y8"/>
<dbReference type="Proteomes" id="UP000261520">
    <property type="component" value="Unplaced"/>
</dbReference>
<sequence>MLCVLFCALTAWTVEVPTKDWELILCKNSLKRGWGQGSCFSPAAPPRSFVSGKHSLNHFPGTFQIGRKDRLWRNLSKMAVRFGKQEFNFFPRTFILPQDIKQLRKAWEDGGTNVSQDKCIHNKCHCIFRCPGRDLSYGNKFDLRIYAYVTSYDPLRIYIFSDGLVRFASCKYSSSMKTLGNKFMHLTNYSVNKRNSEYQANSDDKACQGHKWSVLLDSAVCRSEPYVTSLLKMHLKTPYSCHELFGFDIMLDEKLKPWILEVNISPSLHSNSALDITIKGQMVRDLLNLAGFHIPQKVVSGANSSPSSSSSR</sequence>
<evidence type="ECO:0000256" key="2">
    <source>
        <dbReference type="ARBA" id="ARBA00022741"/>
    </source>
</evidence>
<keyword evidence="6" id="KW-1185">Reference proteome</keyword>
<dbReference type="InterPro" id="IPR004344">
    <property type="entry name" value="TTL/TTLL_fam"/>
</dbReference>
<evidence type="ECO:0000256" key="4">
    <source>
        <dbReference type="SAM" id="SignalP"/>
    </source>
</evidence>
<keyword evidence="2" id="KW-0547">Nucleotide-binding</keyword>
<dbReference type="PROSITE" id="PS51221">
    <property type="entry name" value="TTL"/>
    <property type="match status" value="1"/>
</dbReference>
<keyword evidence="1" id="KW-0436">Ligase</keyword>
<feature type="chain" id="PRO_5017275539" description="Tubulin tyrosine ligase-like family, member 4" evidence="4">
    <location>
        <begin position="19"/>
        <end position="312"/>
    </location>
</feature>